<dbReference type="Proteomes" id="UP000815325">
    <property type="component" value="Unassembled WGS sequence"/>
</dbReference>
<feature type="compositionally biased region" description="Low complexity" evidence="6">
    <location>
        <begin position="1088"/>
        <end position="1098"/>
    </location>
</feature>
<feature type="compositionally biased region" description="Low complexity" evidence="6">
    <location>
        <begin position="437"/>
        <end position="447"/>
    </location>
</feature>
<evidence type="ECO:0000256" key="3">
    <source>
        <dbReference type="ARBA" id="ARBA00022741"/>
    </source>
</evidence>
<comment type="similarity">
    <text evidence="1">Belongs to the tubulin--tyrosine ligase family.</text>
</comment>
<evidence type="ECO:0000313" key="8">
    <source>
        <dbReference type="Proteomes" id="UP000815325"/>
    </source>
</evidence>
<feature type="compositionally biased region" description="Gly residues" evidence="6">
    <location>
        <begin position="841"/>
        <end position="851"/>
    </location>
</feature>
<feature type="region of interest" description="Disordered" evidence="6">
    <location>
        <begin position="883"/>
        <end position="978"/>
    </location>
</feature>
<dbReference type="PROSITE" id="PS51221">
    <property type="entry name" value="TTL"/>
    <property type="match status" value="1"/>
</dbReference>
<feature type="region of interest" description="Disordered" evidence="6">
    <location>
        <begin position="679"/>
        <end position="767"/>
    </location>
</feature>
<feature type="region of interest" description="Disordered" evidence="6">
    <location>
        <begin position="519"/>
        <end position="539"/>
    </location>
</feature>
<evidence type="ECO:0000256" key="1">
    <source>
        <dbReference type="ARBA" id="ARBA00006820"/>
    </source>
</evidence>
<organism evidence="7 8">
    <name type="scientific">Dunaliella salina</name>
    <name type="common">Green alga</name>
    <name type="synonym">Protococcus salinus</name>
    <dbReference type="NCBI Taxonomy" id="3046"/>
    <lineage>
        <taxon>Eukaryota</taxon>
        <taxon>Viridiplantae</taxon>
        <taxon>Chlorophyta</taxon>
        <taxon>core chlorophytes</taxon>
        <taxon>Chlorophyceae</taxon>
        <taxon>CS clade</taxon>
        <taxon>Chlamydomonadales</taxon>
        <taxon>Dunaliellaceae</taxon>
        <taxon>Dunaliella</taxon>
    </lineage>
</organism>
<keyword evidence="2 7" id="KW-0436">Ligase</keyword>
<feature type="compositionally biased region" description="Low complexity" evidence="6">
    <location>
        <begin position="219"/>
        <end position="271"/>
    </location>
</feature>
<feature type="region of interest" description="Disordered" evidence="6">
    <location>
        <begin position="1144"/>
        <end position="1213"/>
    </location>
</feature>
<feature type="compositionally biased region" description="Low complexity" evidence="6">
    <location>
        <begin position="1169"/>
        <end position="1200"/>
    </location>
</feature>
<keyword evidence="8" id="KW-1185">Reference proteome</keyword>
<evidence type="ECO:0000256" key="4">
    <source>
        <dbReference type="ARBA" id="ARBA00022840"/>
    </source>
</evidence>
<accession>A0ABQ7G7F6</accession>
<feature type="region of interest" description="Disordered" evidence="6">
    <location>
        <begin position="816"/>
        <end position="871"/>
    </location>
</feature>
<evidence type="ECO:0000313" key="7">
    <source>
        <dbReference type="EMBL" id="KAF5830529.1"/>
    </source>
</evidence>
<comment type="caution">
    <text evidence="7">The sequence shown here is derived from an EMBL/GenBank/DDBJ whole genome shotgun (WGS) entry which is preliminary data.</text>
</comment>
<dbReference type="PANTHER" id="PTHR12241:SF39">
    <property type="entry name" value="TUBULIN POLYGLUTAMYLASE TTLL9-RELATED"/>
    <property type="match status" value="1"/>
</dbReference>
<dbReference type="Pfam" id="PF03133">
    <property type="entry name" value="TTL"/>
    <property type="match status" value="1"/>
</dbReference>
<feature type="region of interest" description="Disordered" evidence="6">
    <location>
        <begin position="192"/>
        <end position="385"/>
    </location>
</feature>
<feature type="region of interest" description="Disordered" evidence="6">
    <location>
        <begin position="1087"/>
        <end position="1110"/>
    </location>
</feature>
<gene>
    <name evidence="7" type="ORF">DUNSADRAFT_14380</name>
</gene>
<keyword evidence="4" id="KW-0067">ATP-binding</keyword>
<reference evidence="7" key="1">
    <citation type="submission" date="2017-08" db="EMBL/GenBank/DDBJ databases">
        <authorList>
            <person name="Polle J.E."/>
            <person name="Barry K."/>
            <person name="Cushman J."/>
            <person name="Schmutz J."/>
            <person name="Tran D."/>
            <person name="Hathwaick L.T."/>
            <person name="Yim W.C."/>
            <person name="Jenkins J."/>
            <person name="Mckie-Krisberg Z.M."/>
            <person name="Prochnik S."/>
            <person name="Lindquist E."/>
            <person name="Dockter R.B."/>
            <person name="Adam C."/>
            <person name="Molina H."/>
            <person name="Bunkerborg J."/>
            <person name="Jin E."/>
            <person name="Buchheim M."/>
            <person name="Magnuson J."/>
        </authorList>
    </citation>
    <scope>NUCLEOTIDE SEQUENCE</scope>
    <source>
        <strain evidence="7">CCAP 19/18</strain>
    </source>
</reference>
<dbReference type="InterPro" id="IPR004344">
    <property type="entry name" value="TTL/TTLL_fam"/>
</dbReference>
<feature type="compositionally biased region" description="Low complexity" evidence="6">
    <location>
        <begin position="947"/>
        <end position="978"/>
    </location>
</feature>
<proteinExistence type="inferred from homology"/>
<keyword evidence="3" id="KW-0547">Nucleotide-binding</keyword>
<feature type="compositionally biased region" description="Gly residues" evidence="6">
    <location>
        <begin position="524"/>
        <end position="536"/>
    </location>
</feature>
<dbReference type="PANTHER" id="PTHR12241">
    <property type="entry name" value="TUBULIN POLYGLUTAMYLASE"/>
    <property type="match status" value="1"/>
</dbReference>
<evidence type="ECO:0000256" key="2">
    <source>
        <dbReference type="ARBA" id="ARBA00022598"/>
    </source>
</evidence>
<dbReference type="GO" id="GO:0016874">
    <property type="term" value="F:ligase activity"/>
    <property type="evidence" value="ECO:0007669"/>
    <property type="project" value="UniProtKB-KW"/>
</dbReference>
<feature type="compositionally biased region" description="Gly residues" evidence="6">
    <location>
        <begin position="679"/>
        <end position="690"/>
    </location>
</feature>
<name>A0ABQ7G7F6_DUNSA</name>
<feature type="region of interest" description="Disordered" evidence="6">
    <location>
        <begin position="421"/>
        <end position="505"/>
    </location>
</feature>
<sequence length="1656" mass="175722">MIEIFEVFDQPTEVLQREKQHVRQLLASGVAGPERARLKQLRDTIQQELSERGSSQSLLQQLLPVIENSTPESWAAGPPPELLLAASSGASVSLQQELLELVQAGQRVAAQKRSQPHPPQGQPGQQQQDGTPHASFHQEEAHHHTPSHPPAPPEQLDSTRACSAWLEQQAQEGSHASGGAGGAAAWLQQPTTLGGLEGHEGGSMPLRSTSEQGACVRRSASLSAQQQPQQQQQQLLLPSARVRPSSASVRPPSASAHTQQQHQQHQQQQQQAAGGSRPFSRHQTNARPSGGSKPLSARRVSSGGNGAPLSGSPAHPPLEGNNIAQGAQDPEGLQAEASGSYAHASSTPGAGGLAEEWSEASSKGRSAGGSEGGKKGRASPPAPAKPMSVLDAALLAFKEEQRMLHKHAALTRQELVAMYRGPPPAAAAPHRHHHHLQQQQQQQQQPQPQQPQQPQPQLQPHKPWCPASTKGVPVGSNNYSSAHKDSSTHMDSSSSRDMAVSKAGQQLQLQLQQLPQEGMQRTVGDGGQAEEGGQGGTEDAAHEVSEVQAFTSPQSSIVVLCCSVSAADGVLQNCALQRACLRPQSPSACMQPDRWADWDLGDDQGVSAWGKTQLEDPLNGQVLEQQAILGHLASLGKGAKGDDAPTEVKVGPKRKVFAPPVDLTRMGGGGGGVGLAGGGLRHGQGQGGIGVSERNASGGTGLEHRRGEQNEGVGGVGKGVHVGSVSTDEALSVSSSNNSSSGDSRDGDGDGCNAAGSSMSKGALSTKHREQAQVGCFGRGTQVALSNSTAASAGEAGGTRRITSAGGCLQPVQLPSRTIRPSSAQPQPSVRAIAPSSNEACGGGGGSGSGNAGRVVSSARMPEANPVSAGETRGVVVAGGLLGPRLQPTVGPGMEAGENPAGTHKPPSAAGRGAASAAVSSSCNSSSSSEGKGDGGSAPARLSPMEQLALLQQQQQQEQQQRGQQQQQVHVHQQQPIQQEAAALRQQPLQNHHRCDRQQQLPLQPPQHQHSASNLASKSDKPWEVYAAHFSGFHDILAMCYHSTHQILDRPLSAVAPRPPPSSFSASDITDKYRGLQLRIQAWLEARQQQQQHQQHQQPKQAQSTLSNPSLAAPTRFYTVADDTFHPEVRQALALALGPDTGWALDPIDQLTEPGRPNSDDPPSPPSSPGRASSSAGSVAASNHTANAGSTAAGSAASGSSSGGGGVGPIQQRSPLAGRANMWNMLWAWSVKMRAPMGDLLSWQRVNHFPEAKQLTRKDLLKRHMVRHQVMHGSNSRVAHLFCCLPTTFVLPKEGPAFTEAFHKAAYGVECSVTQPKGLNLWIVKPVGQSRGRGIKMVRSAKQLADSPGGFGTLDDSLVVQRYVTNPMMVQGYKFDLRLYVLVTSFTPLEAWLSREGFARFATAPFSLDEAQLENRHMHLTNSSVQKSRVESGEVPDFLKHEHPAGGSKLSLTSLRKLLELQHVDWSVLWEKIVEVVLACLFVVQDAIPSNPNAFELFGFDVLIDDHGCVRVLEVNSSPSLSLDTPLDRSIKPRMIRDAVAIVDPLPFDRASLQEVLAARTANKPRARPGPRFLAGSAADERELMCADLDQVLQRHVPRRYGETPHALKDDGYVSRGSKADVCINAGEGTADRNWYECIAPSPLLTKLSKLKRRNL</sequence>
<protein>
    <recommendedName>
        <fullName evidence="5">Tubulin--tyrosine ligase-like protein 9</fullName>
    </recommendedName>
</protein>
<feature type="region of interest" description="Disordered" evidence="6">
    <location>
        <begin position="106"/>
        <end position="157"/>
    </location>
</feature>
<dbReference type="Gene3D" id="3.30.470.20">
    <property type="entry name" value="ATP-grasp fold, B domain"/>
    <property type="match status" value="1"/>
</dbReference>
<feature type="compositionally biased region" description="Polar residues" evidence="6">
    <location>
        <begin position="816"/>
        <end position="828"/>
    </location>
</feature>
<feature type="compositionally biased region" description="Low complexity" evidence="6">
    <location>
        <begin position="908"/>
        <end position="930"/>
    </location>
</feature>
<dbReference type="SUPFAM" id="SSF56059">
    <property type="entry name" value="Glutathione synthetase ATP-binding domain-like"/>
    <property type="match status" value="1"/>
</dbReference>
<feature type="compositionally biased region" description="Polar residues" evidence="6">
    <location>
        <begin position="1099"/>
        <end position="1110"/>
    </location>
</feature>
<dbReference type="EMBL" id="MU070032">
    <property type="protein sequence ID" value="KAF5830529.1"/>
    <property type="molecule type" value="Genomic_DNA"/>
</dbReference>
<feature type="compositionally biased region" description="Low complexity" evidence="6">
    <location>
        <begin position="732"/>
        <end position="742"/>
    </location>
</feature>
<evidence type="ECO:0000256" key="6">
    <source>
        <dbReference type="SAM" id="MobiDB-lite"/>
    </source>
</evidence>
<evidence type="ECO:0000256" key="5">
    <source>
        <dbReference type="ARBA" id="ARBA00030445"/>
    </source>
</evidence>